<reference evidence="1 2" key="1">
    <citation type="submission" date="2007-10" db="EMBL/GenBank/DDBJ databases">
        <authorList>
            <person name="Yayanos A."/>
            <person name="Ferriera S."/>
            <person name="Johnson J."/>
            <person name="Kravitz S."/>
            <person name="Halpern A."/>
            <person name="Remington K."/>
            <person name="Beeson K."/>
            <person name="Tran B."/>
            <person name="Rogers Y.-H."/>
            <person name="Friedman R."/>
            <person name="Venter J.C."/>
        </authorList>
    </citation>
    <scope>NUCLEOTIDE SEQUENCE [LARGE SCALE GENOMIC DNA]</scope>
    <source>
        <strain evidence="1 2">KT99</strain>
    </source>
</reference>
<proteinExistence type="predicted"/>
<dbReference type="EMBL" id="ABIC01000012">
    <property type="protein sequence ID" value="EDQ01179.1"/>
    <property type="molecule type" value="Genomic_DNA"/>
</dbReference>
<name>A9D755_9GAMM</name>
<evidence type="ECO:0000313" key="2">
    <source>
        <dbReference type="Proteomes" id="UP000005839"/>
    </source>
</evidence>
<organism evidence="1 2">
    <name type="scientific">Shewanella benthica KT99</name>
    <dbReference type="NCBI Taxonomy" id="314608"/>
    <lineage>
        <taxon>Bacteria</taxon>
        <taxon>Pseudomonadati</taxon>
        <taxon>Pseudomonadota</taxon>
        <taxon>Gammaproteobacteria</taxon>
        <taxon>Alteromonadales</taxon>
        <taxon>Shewanellaceae</taxon>
        <taxon>Shewanella</taxon>
    </lineage>
</organism>
<accession>A9D755</accession>
<protein>
    <submittedName>
        <fullName evidence="1">Uncharacterized protein</fullName>
    </submittedName>
</protein>
<keyword evidence="2" id="KW-1185">Reference proteome</keyword>
<dbReference type="AlphaFoldDB" id="A9D755"/>
<sequence>MLLVHELMAMPYSPSLSFEAYHFMIPHPEIEARSRITLAALQEWGLFNLSLIASML</sequence>
<dbReference type="Proteomes" id="UP000005839">
    <property type="component" value="Unassembled WGS sequence"/>
</dbReference>
<evidence type="ECO:0000313" key="1">
    <source>
        <dbReference type="EMBL" id="EDQ01179.1"/>
    </source>
</evidence>
<comment type="caution">
    <text evidence="1">The sequence shown here is derived from an EMBL/GenBank/DDBJ whole genome shotgun (WGS) entry which is preliminary data.</text>
</comment>
<gene>
    <name evidence="1" type="ORF">KT99_20771</name>
</gene>